<name>A0A9P0DK48_9CUCU</name>
<proteinExistence type="predicted"/>
<feature type="transmembrane region" description="Helical" evidence="1">
    <location>
        <begin position="222"/>
        <end position="245"/>
    </location>
</feature>
<keyword evidence="1" id="KW-0472">Membrane</keyword>
<organism evidence="3 4">
    <name type="scientific">Ceutorhynchus assimilis</name>
    <name type="common">cabbage seed weevil</name>
    <dbReference type="NCBI Taxonomy" id="467358"/>
    <lineage>
        <taxon>Eukaryota</taxon>
        <taxon>Metazoa</taxon>
        <taxon>Ecdysozoa</taxon>
        <taxon>Arthropoda</taxon>
        <taxon>Hexapoda</taxon>
        <taxon>Insecta</taxon>
        <taxon>Pterygota</taxon>
        <taxon>Neoptera</taxon>
        <taxon>Endopterygota</taxon>
        <taxon>Coleoptera</taxon>
        <taxon>Polyphaga</taxon>
        <taxon>Cucujiformia</taxon>
        <taxon>Curculionidae</taxon>
        <taxon>Ceutorhynchinae</taxon>
        <taxon>Ceutorhynchus</taxon>
    </lineage>
</organism>
<keyword evidence="4" id="KW-1185">Reference proteome</keyword>
<feature type="chain" id="PRO_5040308752" description="DUF19 domain-containing protein" evidence="2">
    <location>
        <begin position="20"/>
        <end position="263"/>
    </location>
</feature>
<protein>
    <recommendedName>
        <fullName evidence="5">DUF19 domain-containing protein</fullName>
    </recommendedName>
</protein>
<keyword evidence="1" id="KW-1133">Transmembrane helix</keyword>
<evidence type="ECO:0000313" key="3">
    <source>
        <dbReference type="EMBL" id="CAH1122165.1"/>
    </source>
</evidence>
<dbReference type="OrthoDB" id="6512861at2759"/>
<evidence type="ECO:0000313" key="4">
    <source>
        <dbReference type="Proteomes" id="UP001152799"/>
    </source>
</evidence>
<dbReference type="PANTHER" id="PTHR20997">
    <property type="entry name" value="EG:BACR42I17.2 PROTEIN-RELATED"/>
    <property type="match status" value="1"/>
</dbReference>
<evidence type="ECO:0000256" key="2">
    <source>
        <dbReference type="SAM" id="SignalP"/>
    </source>
</evidence>
<sequence>MWNLCKLVVIFLLFDHAYAKAVDADDADACILLSETCKREEAIYILQDQVEVHQRCLSLYMDLGSRSLSENLGNYCNKMPYINECAQLTIRAGAPNPEGKCFLKIFGIIKDFQNFLCSNSENESRLAMFITAGGVECIKEHPVENCFDEVLDRLLLNTQTDLSIANLAIFIFTTLDCQEFNKIHTCMEEVLEKCEDTAPAMLVDASFEFIKNQTDCRSEIGVAVKVFLVIGTYYMCQYTIIAIIIKTKFYMRFSTRRAPPINE</sequence>
<dbReference type="InterPro" id="IPR009832">
    <property type="entry name" value="DUF1397"/>
</dbReference>
<dbReference type="Pfam" id="PF07165">
    <property type="entry name" value="DUF1397"/>
    <property type="match status" value="1"/>
</dbReference>
<accession>A0A9P0DK48</accession>
<keyword evidence="2" id="KW-0732">Signal</keyword>
<dbReference type="EMBL" id="OU892277">
    <property type="protein sequence ID" value="CAH1122165.1"/>
    <property type="molecule type" value="Genomic_DNA"/>
</dbReference>
<evidence type="ECO:0008006" key="5">
    <source>
        <dbReference type="Google" id="ProtNLM"/>
    </source>
</evidence>
<feature type="signal peptide" evidence="2">
    <location>
        <begin position="1"/>
        <end position="19"/>
    </location>
</feature>
<evidence type="ECO:0000256" key="1">
    <source>
        <dbReference type="SAM" id="Phobius"/>
    </source>
</evidence>
<gene>
    <name evidence="3" type="ORF">CEUTPL_LOCUS1248</name>
</gene>
<reference evidence="3" key="1">
    <citation type="submission" date="2022-01" db="EMBL/GenBank/DDBJ databases">
        <authorList>
            <person name="King R."/>
        </authorList>
    </citation>
    <scope>NUCLEOTIDE SEQUENCE</scope>
</reference>
<dbReference type="AlphaFoldDB" id="A0A9P0DK48"/>
<dbReference type="PANTHER" id="PTHR20997:SF2">
    <property type="entry name" value="EG:BACR42I17.2 PROTEIN-RELATED"/>
    <property type="match status" value="1"/>
</dbReference>
<keyword evidence="1" id="KW-0812">Transmembrane</keyword>
<dbReference type="Proteomes" id="UP001152799">
    <property type="component" value="Chromosome 1"/>
</dbReference>